<evidence type="ECO:0000256" key="3">
    <source>
        <dbReference type="SAM" id="MobiDB-lite"/>
    </source>
</evidence>
<evidence type="ECO:0000256" key="2">
    <source>
        <dbReference type="ARBA" id="ARBA00023315"/>
    </source>
</evidence>
<name>A0ABV7Y8G8_9ACTN</name>
<feature type="domain" description="Phospholipid/glycerol acyltransferase" evidence="4">
    <location>
        <begin position="41"/>
        <end position="159"/>
    </location>
</feature>
<dbReference type="PANTHER" id="PTHR10434">
    <property type="entry name" value="1-ACYL-SN-GLYCEROL-3-PHOSPHATE ACYLTRANSFERASE"/>
    <property type="match status" value="1"/>
</dbReference>
<accession>A0ABV7Y8G8</accession>
<protein>
    <submittedName>
        <fullName evidence="5">Lysophospholipid acyltransferase family protein</fullName>
    </submittedName>
</protein>
<dbReference type="SMART" id="SM00563">
    <property type="entry name" value="PlsC"/>
    <property type="match status" value="1"/>
</dbReference>
<evidence type="ECO:0000313" key="5">
    <source>
        <dbReference type="EMBL" id="MFC3761398.1"/>
    </source>
</evidence>
<feature type="region of interest" description="Disordered" evidence="3">
    <location>
        <begin position="226"/>
        <end position="248"/>
    </location>
</feature>
<dbReference type="RefSeq" id="WP_239553882.1">
    <property type="nucleotide sequence ID" value="NZ_JAFBCM010000001.1"/>
</dbReference>
<dbReference type="CDD" id="cd07989">
    <property type="entry name" value="LPLAT_AGPAT-like"/>
    <property type="match status" value="1"/>
</dbReference>
<dbReference type="InterPro" id="IPR002123">
    <property type="entry name" value="Plipid/glycerol_acylTrfase"/>
</dbReference>
<keyword evidence="2 5" id="KW-0012">Acyltransferase</keyword>
<dbReference type="GO" id="GO:0016746">
    <property type="term" value="F:acyltransferase activity"/>
    <property type="evidence" value="ECO:0007669"/>
    <property type="project" value="UniProtKB-KW"/>
</dbReference>
<comment type="caution">
    <text evidence="5">The sequence shown here is derived from an EMBL/GenBank/DDBJ whole genome shotgun (WGS) entry which is preliminary data.</text>
</comment>
<gene>
    <name evidence="5" type="ORF">ACFOUW_11155</name>
</gene>
<organism evidence="5 6">
    <name type="scientific">Tenggerimyces flavus</name>
    <dbReference type="NCBI Taxonomy" id="1708749"/>
    <lineage>
        <taxon>Bacteria</taxon>
        <taxon>Bacillati</taxon>
        <taxon>Actinomycetota</taxon>
        <taxon>Actinomycetes</taxon>
        <taxon>Propionibacteriales</taxon>
        <taxon>Nocardioidaceae</taxon>
        <taxon>Tenggerimyces</taxon>
    </lineage>
</organism>
<dbReference type="PANTHER" id="PTHR10434:SF55">
    <property type="entry name" value="POSSIBLE ACYLTRANSFERASE"/>
    <property type="match status" value="1"/>
</dbReference>
<dbReference type="Proteomes" id="UP001595699">
    <property type="component" value="Unassembled WGS sequence"/>
</dbReference>
<sequence>MTQPPPGFAYRLTAAVLRPPLAALTKRDWKGGENIPADGGVIIVANHISYIDPLVFGHFIHDHGRPVRYLAKASLFDIPLLGPFLRSAGQIPVHREKRTAGDALAEACEAIESGESIAIYPEGTITRDPNLWPMIGKTGAVRVALRTGAEIVPVAQWGAQHILKPYGKVPKFLPRKTVHVHAGPPVDLSAYRSADPHPSVLKKATTDVMAAITNLLAGIRGETAPVPFDPSKSGLPTLGNPNKKAKKR</sequence>
<evidence type="ECO:0000256" key="1">
    <source>
        <dbReference type="ARBA" id="ARBA00022679"/>
    </source>
</evidence>
<dbReference type="EMBL" id="JBHRZH010000008">
    <property type="protein sequence ID" value="MFC3761398.1"/>
    <property type="molecule type" value="Genomic_DNA"/>
</dbReference>
<dbReference type="Pfam" id="PF01553">
    <property type="entry name" value="Acyltransferase"/>
    <property type="match status" value="1"/>
</dbReference>
<proteinExistence type="predicted"/>
<reference evidence="6" key="1">
    <citation type="journal article" date="2019" name="Int. J. Syst. Evol. Microbiol.">
        <title>The Global Catalogue of Microorganisms (GCM) 10K type strain sequencing project: providing services to taxonomists for standard genome sequencing and annotation.</title>
        <authorList>
            <consortium name="The Broad Institute Genomics Platform"/>
            <consortium name="The Broad Institute Genome Sequencing Center for Infectious Disease"/>
            <person name="Wu L."/>
            <person name="Ma J."/>
        </authorList>
    </citation>
    <scope>NUCLEOTIDE SEQUENCE [LARGE SCALE GENOMIC DNA]</scope>
    <source>
        <strain evidence="6">CGMCC 4.7241</strain>
    </source>
</reference>
<evidence type="ECO:0000313" key="6">
    <source>
        <dbReference type="Proteomes" id="UP001595699"/>
    </source>
</evidence>
<keyword evidence="1" id="KW-0808">Transferase</keyword>
<evidence type="ECO:0000259" key="4">
    <source>
        <dbReference type="SMART" id="SM00563"/>
    </source>
</evidence>
<dbReference type="SUPFAM" id="SSF69593">
    <property type="entry name" value="Glycerol-3-phosphate (1)-acyltransferase"/>
    <property type="match status" value="1"/>
</dbReference>
<keyword evidence="6" id="KW-1185">Reference proteome</keyword>